<feature type="domain" description="ABC transmembrane type-1" evidence="9">
    <location>
        <begin position="71"/>
        <end position="277"/>
    </location>
</feature>
<dbReference type="Pfam" id="PF00528">
    <property type="entry name" value="BPD_transp_1"/>
    <property type="match status" value="1"/>
</dbReference>
<dbReference type="GO" id="GO:0005886">
    <property type="term" value="C:plasma membrane"/>
    <property type="evidence" value="ECO:0007669"/>
    <property type="project" value="UniProtKB-SubCell"/>
</dbReference>
<organism evidence="10 11">
    <name type="scientific">Caldinitratiruptor microaerophilus</name>
    <dbReference type="NCBI Taxonomy" id="671077"/>
    <lineage>
        <taxon>Bacteria</taxon>
        <taxon>Bacillati</taxon>
        <taxon>Bacillota</taxon>
        <taxon>Clostridia</taxon>
        <taxon>Eubacteriales</taxon>
        <taxon>Symbiobacteriaceae</taxon>
        <taxon>Caldinitratiruptor</taxon>
    </lineage>
</organism>
<dbReference type="PANTHER" id="PTHR42929">
    <property type="entry name" value="INNER MEMBRANE ABC TRANSPORTER PERMEASE PROTEIN YDCU-RELATED-RELATED"/>
    <property type="match status" value="1"/>
</dbReference>
<evidence type="ECO:0000256" key="3">
    <source>
        <dbReference type="ARBA" id="ARBA00022448"/>
    </source>
</evidence>
<dbReference type="PROSITE" id="PS50928">
    <property type="entry name" value="ABC_TM1"/>
    <property type="match status" value="1"/>
</dbReference>
<protein>
    <submittedName>
        <fullName evidence="10">Spermidine/putrescine ABC transporter permease</fullName>
    </submittedName>
</protein>
<keyword evidence="6 8" id="KW-1133">Transmembrane helix</keyword>
<reference evidence="10" key="1">
    <citation type="submission" date="2022-03" db="EMBL/GenBank/DDBJ databases">
        <title>Complete genome sequence of Caldinitratiruptor microaerophilus.</title>
        <authorList>
            <person name="Mukaiyama R."/>
            <person name="Nishiyama T."/>
            <person name="Ueda K."/>
        </authorList>
    </citation>
    <scope>NUCLEOTIDE SEQUENCE</scope>
    <source>
        <strain evidence="10">JCM 16183</strain>
    </source>
</reference>
<dbReference type="SUPFAM" id="SSF161098">
    <property type="entry name" value="MetI-like"/>
    <property type="match status" value="1"/>
</dbReference>
<comment type="similarity">
    <text evidence="2">Belongs to the binding-protein-dependent transport system permease family. CysTW subfamily.</text>
</comment>
<keyword evidence="11" id="KW-1185">Reference proteome</keyword>
<dbReference type="CDD" id="cd06261">
    <property type="entry name" value="TM_PBP2"/>
    <property type="match status" value="1"/>
</dbReference>
<evidence type="ECO:0000313" key="10">
    <source>
        <dbReference type="EMBL" id="BDG62421.1"/>
    </source>
</evidence>
<evidence type="ECO:0000313" key="11">
    <source>
        <dbReference type="Proteomes" id="UP001163687"/>
    </source>
</evidence>
<accession>A0AA35G9T8</accession>
<evidence type="ECO:0000256" key="5">
    <source>
        <dbReference type="ARBA" id="ARBA00022692"/>
    </source>
</evidence>
<keyword evidence="4" id="KW-1003">Cell membrane</keyword>
<sequence>MILRLLRRSPALRTLAAVGPAALWLGVFQLVPLVLVVVVSLASRGAHGGIEWEWGLHNYARFLEPLYLGVLGESLLTGTLVTLISLVVGYPFAYYVAGRPPETRNLLLVLVVIPFWTNMLLRTYGWMVILRSNGVLNTALQALGLTDRPLELLYTRGASILGLVYVLLPFMVLPLYASIEKFDRSLLRAAYDLGARPARAFLQVTLPMTLPGVVAGSILVFVPSTGLFYVSDLMGGAKTVLIGNLIQRQFTQARNWPFGAAAAVVLMAVSLALILLYLRLFGRREGESLL</sequence>
<dbReference type="InterPro" id="IPR035906">
    <property type="entry name" value="MetI-like_sf"/>
</dbReference>
<dbReference type="AlphaFoldDB" id="A0AA35G9T8"/>
<feature type="transmembrane region" description="Helical" evidence="8">
    <location>
        <begin position="106"/>
        <end position="127"/>
    </location>
</feature>
<feature type="transmembrane region" description="Helical" evidence="8">
    <location>
        <begin position="200"/>
        <end position="221"/>
    </location>
</feature>
<dbReference type="EMBL" id="AP025628">
    <property type="protein sequence ID" value="BDG62421.1"/>
    <property type="molecule type" value="Genomic_DNA"/>
</dbReference>
<evidence type="ECO:0000256" key="8">
    <source>
        <dbReference type="RuleBase" id="RU363032"/>
    </source>
</evidence>
<dbReference type="InterPro" id="IPR000515">
    <property type="entry name" value="MetI-like"/>
</dbReference>
<evidence type="ECO:0000256" key="4">
    <source>
        <dbReference type="ARBA" id="ARBA00022475"/>
    </source>
</evidence>
<feature type="transmembrane region" description="Helical" evidence="8">
    <location>
        <begin position="66"/>
        <end position="94"/>
    </location>
</feature>
<evidence type="ECO:0000256" key="7">
    <source>
        <dbReference type="ARBA" id="ARBA00023136"/>
    </source>
</evidence>
<comment type="subcellular location">
    <subcellularLocation>
        <location evidence="1 8">Cell membrane</location>
        <topology evidence="1 8">Multi-pass membrane protein</topology>
    </subcellularLocation>
</comment>
<feature type="transmembrane region" description="Helical" evidence="8">
    <location>
        <begin position="258"/>
        <end position="280"/>
    </location>
</feature>
<dbReference type="RefSeq" id="WP_264843009.1">
    <property type="nucleotide sequence ID" value="NZ_AP025628.1"/>
</dbReference>
<dbReference type="GO" id="GO:0055085">
    <property type="term" value="P:transmembrane transport"/>
    <property type="evidence" value="ECO:0007669"/>
    <property type="project" value="InterPro"/>
</dbReference>
<feature type="transmembrane region" description="Helical" evidence="8">
    <location>
        <begin position="158"/>
        <end position="179"/>
    </location>
</feature>
<dbReference type="Gene3D" id="1.10.3720.10">
    <property type="entry name" value="MetI-like"/>
    <property type="match status" value="1"/>
</dbReference>
<keyword evidence="5 8" id="KW-0812">Transmembrane</keyword>
<keyword evidence="3 8" id="KW-0813">Transport</keyword>
<name>A0AA35G9T8_9FIRM</name>
<evidence type="ECO:0000256" key="1">
    <source>
        <dbReference type="ARBA" id="ARBA00004651"/>
    </source>
</evidence>
<dbReference type="Proteomes" id="UP001163687">
    <property type="component" value="Chromosome"/>
</dbReference>
<evidence type="ECO:0000256" key="2">
    <source>
        <dbReference type="ARBA" id="ARBA00007069"/>
    </source>
</evidence>
<feature type="transmembrane region" description="Helical" evidence="8">
    <location>
        <begin position="21"/>
        <end position="46"/>
    </location>
</feature>
<gene>
    <name evidence="10" type="primary">potB</name>
    <name evidence="10" type="ORF">caldi_35110</name>
</gene>
<keyword evidence="7 8" id="KW-0472">Membrane</keyword>
<dbReference type="PANTHER" id="PTHR42929:SF1">
    <property type="entry name" value="INNER MEMBRANE ABC TRANSPORTER PERMEASE PROTEIN YDCU-RELATED"/>
    <property type="match status" value="1"/>
</dbReference>
<dbReference type="KEGG" id="cmic:caldi_35110"/>
<evidence type="ECO:0000259" key="9">
    <source>
        <dbReference type="PROSITE" id="PS50928"/>
    </source>
</evidence>
<evidence type="ECO:0000256" key="6">
    <source>
        <dbReference type="ARBA" id="ARBA00022989"/>
    </source>
</evidence>
<proteinExistence type="inferred from homology"/>